<proteinExistence type="predicted"/>
<dbReference type="EMBL" id="CARXXK010001672">
    <property type="protein sequence ID" value="CAI6377237.1"/>
    <property type="molecule type" value="Genomic_DNA"/>
</dbReference>
<organism evidence="1 2">
    <name type="scientific">Macrosiphum euphorbiae</name>
    <name type="common">potato aphid</name>
    <dbReference type="NCBI Taxonomy" id="13131"/>
    <lineage>
        <taxon>Eukaryota</taxon>
        <taxon>Metazoa</taxon>
        <taxon>Ecdysozoa</taxon>
        <taxon>Arthropoda</taxon>
        <taxon>Hexapoda</taxon>
        <taxon>Insecta</taxon>
        <taxon>Pterygota</taxon>
        <taxon>Neoptera</taxon>
        <taxon>Paraneoptera</taxon>
        <taxon>Hemiptera</taxon>
        <taxon>Sternorrhyncha</taxon>
        <taxon>Aphidomorpha</taxon>
        <taxon>Aphidoidea</taxon>
        <taxon>Aphididae</taxon>
        <taxon>Macrosiphini</taxon>
        <taxon>Macrosiphum</taxon>
    </lineage>
</organism>
<reference evidence="1 2" key="1">
    <citation type="submission" date="2023-01" db="EMBL/GenBank/DDBJ databases">
        <authorList>
            <person name="Whitehead M."/>
        </authorList>
    </citation>
    <scope>NUCLEOTIDE SEQUENCE [LARGE SCALE GENOMIC DNA]</scope>
</reference>
<dbReference type="AlphaFoldDB" id="A0AAV0YAJ7"/>
<sequence>MYVLDSAERDLIDGSTKKHLFCHRSWNYRKKGKDLRVIKSLGTNKINITYYDFNITYSTKRHKDDAVSVSLWVDEMGNLGSS</sequence>
<accession>A0AAV0YAJ7</accession>
<comment type="caution">
    <text evidence="1">The sequence shown here is derived from an EMBL/GenBank/DDBJ whole genome shotgun (WGS) entry which is preliminary data.</text>
</comment>
<dbReference type="Proteomes" id="UP001160148">
    <property type="component" value="Unassembled WGS sequence"/>
</dbReference>
<protein>
    <submittedName>
        <fullName evidence="1">Uncharacterized protein</fullName>
    </submittedName>
</protein>
<name>A0AAV0YAJ7_9HEMI</name>
<evidence type="ECO:0000313" key="2">
    <source>
        <dbReference type="Proteomes" id="UP001160148"/>
    </source>
</evidence>
<evidence type="ECO:0000313" key="1">
    <source>
        <dbReference type="EMBL" id="CAI6377237.1"/>
    </source>
</evidence>
<gene>
    <name evidence="1" type="ORF">MEUPH1_LOCUS30527</name>
</gene>
<keyword evidence="2" id="KW-1185">Reference proteome</keyword>